<dbReference type="InterPro" id="IPR025733">
    <property type="entry name" value="PAPs_C"/>
</dbReference>
<evidence type="ECO:0000259" key="3">
    <source>
        <dbReference type="Pfam" id="PF14008"/>
    </source>
</evidence>
<evidence type="ECO:0008006" key="6">
    <source>
        <dbReference type="Google" id="ProtNLM"/>
    </source>
</evidence>
<dbReference type="PANTHER" id="PTHR45867:SF3">
    <property type="entry name" value="ACID PHOSPHATASE TYPE 7"/>
    <property type="match status" value="1"/>
</dbReference>
<dbReference type="CDD" id="cd00839">
    <property type="entry name" value="MPP_PAPs"/>
    <property type="match status" value="1"/>
</dbReference>
<dbReference type="PANTHER" id="PTHR45867">
    <property type="entry name" value="PURPLE ACID PHOSPHATASE"/>
    <property type="match status" value="1"/>
</dbReference>
<dbReference type="GO" id="GO:0016787">
    <property type="term" value="F:hydrolase activity"/>
    <property type="evidence" value="ECO:0007669"/>
    <property type="project" value="InterPro"/>
</dbReference>
<sequence>MGDLKLWVSHGNVITFLAFLQTNFAYKKANIPSLQGPNVIYTSFSNVSIEDIVLSSSNMYIRPRGVILGEVSMRWTSRRTAPLARATMSSYPHVIAKPVDTKNCLFGEGGRRHTWTYVAKINPFHQNTPLWHLYMGSPWYKPVSFRALRQVDTEPSQIQKYFGKVKVISENYLFGFIDPNKGGVKQTVIQKYVLEYHKSTRKGRLRMTYKYPPSPQCHCRPYLQSRQLFEQTRNFSNYRARFSMPNYESMESLFYSWNMGPVHFIAVHTDAYYFLNFGTKLLHNLYEWLINDLEEATKPSMRAQRPWIILYGHEPMYCSNSIANDCRRKDCLVRVGLPVTHEYPMETLLDKYGVDLAVWAHEHSYERLWPLYNYTVLNGSYDSPYTNPRGPVHFTTGSAGCDETHDGFRPEQPDWSAFRSLDYGYTRLFVHNETHLNWHQVSDDQEGEIIDDVWLIRDHHLPYPEIRNKYH</sequence>
<evidence type="ECO:0000256" key="1">
    <source>
        <dbReference type="ARBA" id="ARBA00023180"/>
    </source>
</evidence>
<dbReference type="Gene3D" id="3.60.21.10">
    <property type="match status" value="1"/>
</dbReference>
<dbReference type="InterPro" id="IPR041792">
    <property type="entry name" value="MPP_PAP"/>
</dbReference>
<dbReference type="Pfam" id="PF00149">
    <property type="entry name" value="Metallophos"/>
    <property type="match status" value="1"/>
</dbReference>
<accession>A0AAV2RX18</accession>
<comment type="caution">
    <text evidence="4">The sequence shown here is derived from an EMBL/GenBank/DDBJ whole genome shotgun (WGS) entry which is preliminary data.</text>
</comment>
<dbReference type="SUPFAM" id="SSF56300">
    <property type="entry name" value="Metallo-dependent phosphatases"/>
    <property type="match status" value="1"/>
</dbReference>
<feature type="non-terminal residue" evidence="4">
    <location>
        <position position="471"/>
    </location>
</feature>
<dbReference type="AlphaFoldDB" id="A0AAV2RX18"/>
<protein>
    <recommendedName>
        <fullName evidence="6">Purple acid phosphatase</fullName>
    </recommendedName>
</protein>
<dbReference type="InterPro" id="IPR004843">
    <property type="entry name" value="Calcineurin-like_PHP"/>
</dbReference>
<keyword evidence="5" id="KW-1185">Reference proteome</keyword>
<name>A0AAV2RX18_MEGNR</name>
<dbReference type="InterPro" id="IPR029052">
    <property type="entry name" value="Metallo-depent_PP-like"/>
</dbReference>
<evidence type="ECO:0000259" key="2">
    <source>
        <dbReference type="Pfam" id="PF00149"/>
    </source>
</evidence>
<dbReference type="EMBL" id="CAXKWB010037330">
    <property type="protein sequence ID" value="CAL4149645.1"/>
    <property type="molecule type" value="Genomic_DNA"/>
</dbReference>
<feature type="domain" description="Calcineurin-like phosphoesterase" evidence="2">
    <location>
        <begin position="255"/>
        <end position="365"/>
    </location>
</feature>
<dbReference type="Proteomes" id="UP001497623">
    <property type="component" value="Unassembled WGS sequence"/>
</dbReference>
<keyword evidence="1" id="KW-0325">Glycoprotein</keyword>
<reference evidence="4 5" key="1">
    <citation type="submission" date="2024-05" db="EMBL/GenBank/DDBJ databases">
        <authorList>
            <person name="Wallberg A."/>
        </authorList>
    </citation>
    <scope>NUCLEOTIDE SEQUENCE [LARGE SCALE GENOMIC DNA]</scope>
</reference>
<evidence type="ECO:0000313" key="4">
    <source>
        <dbReference type="EMBL" id="CAL4149645.1"/>
    </source>
</evidence>
<organism evidence="4 5">
    <name type="scientific">Meganyctiphanes norvegica</name>
    <name type="common">Northern krill</name>
    <name type="synonym">Thysanopoda norvegica</name>
    <dbReference type="NCBI Taxonomy" id="48144"/>
    <lineage>
        <taxon>Eukaryota</taxon>
        <taxon>Metazoa</taxon>
        <taxon>Ecdysozoa</taxon>
        <taxon>Arthropoda</taxon>
        <taxon>Crustacea</taxon>
        <taxon>Multicrustacea</taxon>
        <taxon>Malacostraca</taxon>
        <taxon>Eumalacostraca</taxon>
        <taxon>Eucarida</taxon>
        <taxon>Euphausiacea</taxon>
        <taxon>Euphausiidae</taxon>
        <taxon>Meganyctiphanes</taxon>
    </lineage>
</organism>
<gene>
    <name evidence="4" type="ORF">MNOR_LOCUS30485</name>
</gene>
<dbReference type="Pfam" id="PF14008">
    <property type="entry name" value="Metallophos_C"/>
    <property type="match status" value="1"/>
</dbReference>
<evidence type="ECO:0000313" key="5">
    <source>
        <dbReference type="Proteomes" id="UP001497623"/>
    </source>
</evidence>
<feature type="domain" description="Purple acid phosphatase C-terminal" evidence="3">
    <location>
        <begin position="390"/>
        <end position="451"/>
    </location>
</feature>
<proteinExistence type="predicted"/>